<evidence type="ECO:0000256" key="1">
    <source>
        <dbReference type="SAM" id="SignalP"/>
    </source>
</evidence>
<dbReference type="InterPro" id="IPR026444">
    <property type="entry name" value="Secre_tail"/>
</dbReference>
<dbReference type="Proteomes" id="UP001501175">
    <property type="component" value="Unassembled WGS sequence"/>
</dbReference>
<name>A0ABP8N581_9BACT</name>
<sequence>MKHLSFGRVWYTYLLLVALGIGAASPAFAQKGVAKWLNEVRSNRFFPQEELFSGGSPHRRNQQVLEQGTALQLNRGAINRLLNSPHPALTLTIPVAGGPAIQLELARVEVTTSDFTVGTRGNTPQENMDVDRGVHYRGIIKGNANSLAAISVFRNEVSGIISDETGNWVIGRMDDGSEDHILYQEKDLKVPHNFTCFAEDKSPVNDKGGRVGATSGIACKTVTVYFEADYKLYLDKGSSVTNVSNYVNGFFNQVATLYQNENIDIQISQLYIWTSTDPYASTTSTSTALTAFRNRIGSNFTGNLAHLLTTRSLGGGIAYLDVLCAKSYAHGVSMIYNSFSTYPTYSWTVEVVTHELGHNIGSNHTQWCGWVRTDGTKGALDNCYTTEAVNGVSCPPGPAPTNGGTIMSYCHLTSTGINFQNGFGPVPGNLIRSRVQNASCIVSGGNTAAPTGLVTADITQNSATLSWNPVQGAVNYSVEYKLSSASTWTSAGTTTSTSRTLSGLTAGQSYNWRVKSDCSGFSTAVTFTTQGAVPCAAPGSLVASDLTHTSATLSWGAVAEATSYTVQYRMGSAASWIVLPSVTGTSYALTGLLATTTYDWQVKANCSDLSVISSFTTTAPPAACQPPTNLVATSAGSGAVNLNWDAVSSAQVYTVQYKLSNEKSWTTTITVQTNSIKLSGLNSRKTYNWRVKADCSGYSAPESFSPSSLPAGTLSLFSTDEFMIYPNPAQDYIQLRIANAEEAGGNATYRILDLKGNVKQVIGIKGFDQKADLSSLPTGVYLIQMTGRSGKVTSKLFIKE</sequence>
<dbReference type="SMART" id="SM00060">
    <property type="entry name" value="FN3"/>
    <property type="match status" value="3"/>
</dbReference>
<dbReference type="NCBIfam" id="TIGR04183">
    <property type="entry name" value="Por_Secre_tail"/>
    <property type="match status" value="1"/>
</dbReference>
<dbReference type="Gene3D" id="3.40.390.10">
    <property type="entry name" value="Collagenase (Catalytic Domain)"/>
    <property type="match status" value="1"/>
</dbReference>
<evidence type="ECO:0008006" key="6">
    <source>
        <dbReference type="Google" id="ProtNLM"/>
    </source>
</evidence>
<dbReference type="EMBL" id="BAABHD010000032">
    <property type="protein sequence ID" value="GAA4460066.1"/>
    <property type="molecule type" value="Genomic_DNA"/>
</dbReference>
<feature type="domain" description="Fibronectin type-III" evidence="3">
    <location>
        <begin position="449"/>
        <end position="532"/>
    </location>
</feature>
<organism evidence="4 5">
    <name type="scientific">Nibrella saemangeumensis</name>
    <dbReference type="NCBI Taxonomy" id="1084526"/>
    <lineage>
        <taxon>Bacteria</taxon>
        <taxon>Pseudomonadati</taxon>
        <taxon>Bacteroidota</taxon>
        <taxon>Cytophagia</taxon>
        <taxon>Cytophagales</taxon>
        <taxon>Spirosomataceae</taxon>
        <taxon>Nibrella</taxon>
    </lineage>
</organism>
<reference evidence="5" key="1">
    <citation type="journal article" date="2019" name="Int. J. Syst. Evol. Microbiol.">
        <title>The Global Catalogue of Microorganisms (GCM) 10K type strain sequencing project: providing services to taxonomists for standard genome sequencing and annotation.</title>
        <authorList>
            <consortium name="The Broad Institute Genomics Platform"/>
            <consortium name="The Broad Institute Genome Sequencing Center for Infectious Disease"/>
            <person name="Wu L."/>
            <person name="Ma J."/>
        </authorList>
    </citation>
    <scope>NUCLEOTIDE SEQUENCE [LARGE SCALE GENOMIC DNA]</scope>
    <source>
        <strain evidence="5">JCM 17927</strain>
    </source>
</reference>
<comment type="caution">
    <text evidence="4">The sequence shown here is derived from an EMBL/GenBank/DDBJ whole genome shotgun (WGS) entry which is preliminary data.</text>
</comment>
<dbReference type="PANTHER" id="PTHR11905">
    <property type="entry name" value="ADAM A DISINTEGRIN AND METALLOPROTEASE DOMAIN"/>
    <property type="match status" value="1"/>
</dbReference>
<dbReference type="InterPro" id="IPR003961">
    <property type="entry name" value="FN3_dom"/>
</dbReference>
<accession>A0ABP8N581</accession>
<dbReference type="SUPFAM" id="SSF55486">
    <property type="entry name" value="Metalloproteases ('zincins'), catalytic domain"/>
    <property type="match status" value="1"/>
</dbReference>
<dbReference type="InterPro" id="IPR001590">
    <property type="entry name" value="Peptidase_M12B"/>
</dbReference>
<dbReference type="Pfam" id="PF00041">
    <property type="entry name" value="fn3"/>
    <property type="match status" value="3"/>
</dbReference>
<dbReference type="Pfam" id="PF18962">
    <property type="entry name" value="Por_Secre_tail"/>
    <property type="match status" value="1"/>
</dbReference>
<dbReference type="PROSITE" id="PS50853">
    <property type="entry name" value="FN3"/>
    <property type="match status" value="2"/>
</dbReference>
<dbReference type="InterPro" id="IPR024079">
    <property type="entry name" value="MetalloPept_cat_dom_sf"/>
</dbReference>
<feature type="domain" description="Fibronectin type-III" evidence="3">
    <location>
        <begin position="537"/>
        <end position="627"/>
    </location>
</feature>
<dbReference type="RefSeq" id="WP_345245238.1">
    <property type="nucleotide sequence ID" value="NZ_BAABHD010000032.1"/>
</dbReference>
<keyword evidence="5" id="KW-1185">Reference proteome</keyword>
<dbReference type="InterPro" id="IPR013783">
    <property type="entry name" value="Ig-like_fold"/>
</dbReference>
<dbReference type="Pfam" id="PF13688">
    <property type="entry name" value="Reprolysin_5"/>
    <property type="match status" value="1"/>
</dbReference>
<keyword evidence="1" id="KW-0732">Signal</keyword>
<evidence type="ECO:0000259" key="3">
    <source>
        <dbReference type="PROSITE" id="PS50853"/>
    </source>
</evidence>
<evidence type="ECO:0000313" key="4">
    <source>
        <dbReference type="EMBL" id="GAA4460066.1"/>
    </source>
</evidence>
<protein>
    <recommendedName>
        <fullName evidence="6">Por secretion system C-terminal sorting domain-containing protein</fullName>
    </recommendedName>
</protein>
<feature type="chain" id="PRO_5045516447" description="Por secretion system C-terminal sorting domain-containing protein" evidence="1">
    <location>
        <begin position="30"/>
        <end position="800"/>
    </location>
</feature>
<dbReference type="PANTHER" id="PTHR11905:SF159">
    <property type="entry name" value="ADAM METALLOPROTEASE"/>
    <property type="match status" value="1"/>
</dbReference>
<evidence type="ECO:0000313" key="5">
    <source>
        <dbReference type="Proteomes" id="UP001501175"/>
    </source>
</evidence>
<dbReference type="CDD" id="cd00063">
    <property type="entry name" value="FN3"/>
    <property type="match status" value="3"/>
</dbReference>
<proteinExistence type="predicted"/>
<gene>
    <name evidence="4" type="ORF">GCM10023189_34640</name>
</gene>
<dbReference type="Gene3D" id="2.60.40.10">
    <property type="entry name" value="Immunoglobulins"/>
    <property type="match status" value="3"/>
</dbReference>
<evidence type="ECO:0000259" key="2">
    <source>
        <dbReference type="PROSITE" id="PS50215"/>
    </source>
</evidence>
<feature type="domain" description="Peptidase M12B" evidence="2">
    <location>
        <begin position="220"/>
        <end position="410"/>
    </location>
</feature>
<dbReference type="PROSITE" id="PS50215">
    <property type="entry name" value="ADAM_MEPRO"/>
    <property type="match status" value="1"/>
</dbReference>
<dbReference type="SUPFAM" id="SSF49265">
    <property type="entry name" value="Fibronectin type III"/>
    <property type="match status" value="2"/>
</dbReference>
<feature type="signal peptide" evidence="1">
    <location>
        <begin position="1"/>
        <end position="29"/>
    </location>
</feature>
<dbReference type="InterPro" id="IPR036116">
    <property type="entry name" value="FN3_sf"/>
</dbReference>